<evidence type="ECO:0000313" key="7">
    <source>
        <dbReference type="EMBL" id="KQH79375.1"/>
    </source>
</evidence>
<protein>
    <recommendedName>
        <fullName evidence="9">MFS transporter</fullName>
    </recommendedName>
</protein>
<feature type="transmembrane region" description="Helical" evidence="6">
    <location>
        <begin position="150"/>
        <end position="171"/>
    </location>
</feature>
<feature type="transmembrane region" description="Helical" evidence="6">
    <location>
        <begin position="287"/>
        <end position="308"/>
    </location>
</feature>
<feature type="transmembrane region" description="Helical" evidence="6">
    <location>
        <begin position="109"/>
        <end position="129"/>
    </location>
</feature>
<dbReference type="Pfam" id="PF11700">
    <property type="entry name" value="ATG22"/>
    <property type="match status" value="1"/>
</dbReference>
<accession>A0A0Q2MHR3</accession>
<keyword evidence="5 6" id="KW-0472">Membrane</keyword>
<dbReference type="InterPro" id="IPR050495">
    <property type="entry name" value="ATG22/LtaA_families"/>
</dbReference>
<dbReference type="STRING" id="1778.A9W97_18950"/>
<dbReference type="AlphaFoldDB" id="A0A0Q2MHR3"/>
<reference evidence="7 8" key="1">
    <citation type="submission" date="2015-10" db="EMBL/GenBank/DDBJ databases">
        <title>Mycobacterium gordonae draft genome assembly.</title>
        <authorList>
            <person name="Ustinova V."/>
            <person name="Smirnova T."/>
            <person name="Blagodatskikh K."/>
            <person name="Varlamov D."/>
            <person name="Larionova E."/>
            <person name="Chernousova L."/>
        </authorList>
    </citation>
    <scope>NUCLEOTIDE SEQUENCE [LARGE SCALE GENOMIC DNA]</scope>
    <source>
        <strain evidence="7 8">CTRI 14-8773</strain>
    </source>
</reference>
<comment type="subcellular location">
    <subcellularLocation>
        <location evidence="1">Endomembrane system</location>
        <topology evidence="1">Multi-pass membrane protein</topology>
    </subcellularLocation>
</comment>
<evidence type="ECO:0000256" key="3">
    <source>
        <dbReference type="ARBA" id="ARBA00022692"/>
    </source>
</evidence>
<evidence type="ECO:0000256" key="5">
    <source>
        <dbReference type="ARBA" id="ARBA00023136"/>
    </source>
</evidence>
<feature type="transmembrane region" description="Helical" evidence="6">
    <location>
        <begin position="251"/>
        <end position="275"/>
    </location>
</feature>
<dbReference type="InterPro" id="IPR024671">
    <property type="entry name" value="Atg22-like"/>
</dbReference>
<dbReference type="PANTHER" id="PTHR23519">
    <property type="entry name" value="AUTOPHAGY-RELATED PROTEIN 22"/>
    <property type="match status" value="1"/>
</dbReference>
<dbReference type="Proteomes" id="UP000051677">
    <property type="component" value="Unassembled WGS sequence"/>
</dbReference>
<evidence type="ECO:0008006" key="9">
    <source>
        <dbReference type="Google" id="ProtNLM"/>
    </source>
</evidence>
<dbReference type="InterPro" id="IPR036259">
    <property type="entry name" value="MFS_trans_sf"/>
</dbReference>
<comment type="caution">
    <text evidence="7">The sequence shown here is derived from an EMBL/GenBank/DDBJ whole genome shotgun (WGS) entry which is preliminary data.</text>
</comment>
<keyword evidence="4 6" id="KW-1133">Transmembrane helix</keyword>
<feature type="transmembrane region" description="Helical" evidence="6">
    <location>
        <begin position="57"/>
        <end position="77"/>
    </location>
</feature>
<name>A0A0Q2MHR3_MYCGO</name>
<dbReference type="PANTHER" id="PTHR23519:SF1">
    <property type="entry name" value="AUTOPHAGY-RELATED PROTEIN 22"/>
    <property type="match status" value="1"/>
</dbReference>
<feature type="transmembrane region" description="Helical" evidence="6">
    <location>
        <begin position="84"/>
        <end position="103"/>
    </location>
</feature>
<dbReference type="EMBL" id="LKTM01000112">
    <property type="protein sequence ID" value="KQH79375.1"/>
    <property type="molecule type" value="Genomic_DNA"/>
</dbReference>
<dbReference type="SUPFAM" id="SSF103473">
    <property type="entry name" value="MFS general substrate transporter"/>
    <property type="match status" value="1"/>
</dbReference>
<keyword evidence="3 6" id="KW-0812">Transmembrane</keyword>
<dbReference type="Gene3D" id="1.20.1250.20">
    <property type="entry name" value="MFS general substrate transporter like domains"/>
    <property type="match status" value="1"/>
</dbReference>
<feature type="transmembrane region" description="Helical" evidence="6">
    <location>
        <begin position="400"/>
        <end position="423"/>
    </location>
</feature>
<proteinExistence type="predicted"/>
<evidence type="ECO:0000256" key="2">
    <source>
        <dbReference type="ARBA" id="ARBA00022448"/>
    </source>
</evidence>
<evidence type="ECO:0000256" key="4">
    <source>
        <dbReference type="ARBA" id="ARBA00022989"/>
    </source>
</evidence>
<feature type="transmembrane region" description="Helical" evidence="6">
    <location>
        <begin position="375"/>
        <end position="394"/>
    </location>
</feature>
<keyword evidence="2" id="KW-0813">Transport</keyword>
<feature type="transmembrane region" description="Helical" evidence="6">
    <location>
        <begin position="315"/>
        <end position="334"/>
    </location>
</feature>
<gene>
    <name evidence="7" type="ORF">AO501_14590</name>
</gene>
<organism evidence="7 8">
    <name type="scientific">Mycobacterium gordonae</name>
    <dbReference type="NCBI Taxonomy" id="1778"/>
    <lineage>
        <taxon>Bacteria</taxon>
        <taxon>Bacillati</taxon>
        <taxon>Actinomycetota</taxon>
        <taxon>Actinomycetes</taxon>
        <taxon>Mycobacteriales</taxon>
        <taxon>Mycobacteriaceae</taxon>
        <taxon>Mycobacterium</taxon>
    </lineage>
</organism>
<sequence length="429" mass="44527">MWPAAKRSRIAAWALWDCGSTGLNAITATFVFSVYLTSSVGEGTPGGATPESWLGRAGAVAGIVVALLAPVVGVWVASPHRRHVALGVLTGLAVVTTCGMSQIRDQPGYLFAGLALLAATAACGDLASVPYNAMLREFSTPATAGRISGFGWAAGYVGSVLLLILVYLGFMTGDGEQRGLLHLSTHDGFNVRAAMLLAAAWLAILGLPLLLVARRSTDPVTAAVVPQTSLLGGYRKLWIDISAEWRRDRNLVYFLVASAIFRDGLAAIFAFGAVLGVNVYTLSKADVLIFGVAGSVVAAIGAVLGGLIDHRVGSKLVIVVSLTAILASGLSLLALSGALAFWVCGLLLCLFIGPSQSSARALLLRMAQNGKEGVAFGLYTMTGRAVAFLGPWLFSVFVDIFGVARAGLGGICLVLLVGLLAMLKVRVPN</sequence>
<feature type="transmembrane region" description="Helical" evidence="6">
    <location>
        <begin position="340"/>
        <end position="363"/>
    </location>
</feature>
<evidence type="ECO:0000256" key="1">
    <source>
        <dbReference type="ARBA" id="ARBA00004127"/>
    </source>
</evidence>
<evidence type="ECO:0000313" key="8">
    <source>
        <dbReference type="Proteomes" id="UP000051677"/>
    </source>
</evidence>
<feature type="transmembrane region" description="Helical" evidence="6">
    <location>
        <begin position="191"/>
        <end position="212"/>
    </location>
</feature>
<feature type="transmembrane region" description="Helical" evidence="6">
    <location>
        <begin position="12"/>
        <end position="37"/>
    </location>
</feature>
<dbReference type="GO" id="GO:0012505">
    <property type="term" value="C:endomembrane system"/>
    <property type="evidence" value="ECO:0007669"/>
    <property type="project" value="UniProtKB-SubCell"/>
</dbReference>
<evidence type="ECO:0000256" key="6">
    <source>
        <dbReference type="SAM" id="Phobius"/>
    </source>
</evidence>